<dbReference type="InterPro" id="IPR023393">
    <property type="entry name" value="START-like_dom_sf"/>
</dbReference>
<name>A0A937UQA1_9ACTN</name>
<gene>
    <name evidence="3" type="ORF">I7412_04515</name>
</gene>
<dbReference type="SUPFAM" id="SSF55961">
    <property type="entry name" value="Bet v1-like"/>
    <property type="match status" value="1"/>
</dbReference>
<dbReference type="AlphaFoldDB" id="A0A937UQA1"/>
<keyword evidence="4" id="KW-1185">Reference proteome</keyword>
<evidence type="ECO:0000256" key="1">
    <source>
        <dbReference type="ARBA" id="ARBA00006817"/>
    </source>
</evidence>
<dbReference type="InterPro" id="IPR013538">
    <property type="entry name" value="ASHA1/2-like_C"/>
</dbReference>
<comment type="similarity">
    <text evidence="1">Belongs to the AHA1 family.</text>
</comment>
<evidence type="ECO:0000259" key="2">
    <source>
        <dbReference type="Pfam" id="PF08327"/>
    </source>
</evidence>
<protein>
    <submittedName>
        <fullName evidence="3">SRPBCC domain-containing protein</fullName>
    </submittedName>
</protein>
<dbReference type="Proteomes" id="UP000604475">
    <property type="component" value="Unassembled WGS sequence"/>
</dbReference>
<dbReference type="RefSeq" id="WP_203006993.1">
    <property type="nucleotide sequence ID" value="NZ_JADWYU010000172.1"/>
</dbReference>
<organism evidence="3 4">
    <name type="scientific">Frankia nepalensis</name>
    <dbReference type="NCBI Taxonomy" id="1836974"/>
    <lineage>
        <taxon>Bacteria</taxon>
        <taxon>Bacillati</taxon>
        <taxon>Actinomycetota</taxon>
        <taxon>Actinomycetes</taxon>
        <taxon>Frankiales</taxon>
        <taxon>Frankiaceae</taxon>
        <taxon>Frankia</taxon>
    </lineage>
</organism>
<evidence type="ECO:0000313" key="3">
    <source>
        <dbReference type="EMBL" id="MBL7626446.1"/>
    </source>
</evidence>
<accession>A0A937UQA1</accession>
<dbReference type="EMBL" id="JAEACQ010000134">
    <property type="protein sequence ID" value="MBL7626446.1"/>
    <property type="molecule type" value="Genomic_DNA"/>
</dbReference>
<feature type="domain" description="Activator of Hsp90 ATPase homologue 1/2-like C-terminal" evidence="2">
    <location>
        <begin position="15"/>
        <end position="160"/>
    </location>
</feature>
<dbReference type="Pfam" id="PF08327">
    <property type="entry name" value="AHSA1"/>
    <property type="match status" value="1"/>
</dbReference>
<sequence>MTDGSRVLVALRVPVPAARAFTAFTDQIGQWWQPNGLFQFTDGRSGTLAFEPGVGGRLVETYADGSSFVVGEIRVWEPPRRLVLSWRHASFAADQETELHVRFDEVDDPGGTVPRTRVTVEHFGWDGIPPAHAARHGFPLATFQLRFAEWWRTLLRRLADASREP</sequence>
<dbReference type="Gene3D" id="3.30.530.20">
    <property type="match status" value="1"/>
</dbReference>
<comment type="caution">
    <text evidence="3">The sequence shown here is derived from an EMBL/GenBank/DDBJ whole genome shotgun (WGS) entry which is preliminary data.</text>
</comment>
<evidence type="ECO:0000313" key="4">
    <source>
        <dbReference type="Proteomes" id="UP000604475"/>
    </source>
</evidence>
<proteinExistence type="inferred from homology"/>
<reference evidence="3" key="1">
    <citation type="submission" date="2020-12" db="EMBL/GenBank/DDBJ databases">
        <title>Genomic characterization of non-nitrogen-fixing Frankia strains.</title>
        <authorList>
            <person name="Carlos-Shanley C."/>
            <person name="Guerra T."/>
            <person name="Hahn D."/>
        </authorList>
    </citation>
    <scope>NUCLEOTIDE SEQUENCE</scope>
    <source>
        <strain evidence="3">CN6</strain>
    </source>
</reference>